<dbReference type="EMBL" id="QGKW02001911">
    <property type="protein sequence ID" value="KAF2566670.1"/>
    <property type="molecule type" value="Genomic_DNA"/>
</dbReference>
<reference evidence="1" key="1">
    <citation type="submission" date="2019-12" db="EMBL/GenBank/DDBJ databases">
        <title>Genome sequencing and annotation of Brassica cretica.</title>
        <authorList>
            <person name="Studholme D.J."/>
            <person name="Sarris P.F."/>
        </authorList>
    </citation>
    <scope>NUCLEOTIDE SEQUENCE</scope>
    <source>
        <strain evidence="1">PFS-001/15</strain>
        <tissue evidence="1">Leaf</tissue>
    </source>
</reference>
<gene>
    <name evidence="1" type="ORF">F2Q68_00025861</name>
</gene>
<comment type="caution">
    <text evidence="1">The sequence shown here is derived from an EMBL/GenBank/DDBJ whole genome shotgun (WGS) entry which is preliminary data.</text>
</comment>
<dbReference type="Proteomes" id="UP000712281">
    <property type="component" value="Unassembled WGS sequence"/>
</dbReference>
<proteinExistence type="predicted"/>
<evidence type="ECO:0000313" key="1">
    <source>
        <dbReference type="EMBL" id="KAF2566670.1"/>
    </source>
</evidence>
<protein>
    <submittedName>
        <fullName evidence="1">Uncharacterized protein</fullName>
    </submittedName>
</protein>
<evidence type="ECO:0000313" key="2">
    <source>
        <dbReference type="Proteomes" id="UP000712281"/>
    </source>
</evidence>
<name>A0A8S9IA04_BRACR</name>
<dbReference type="AlphaFoldDB" id="A0A8S9IA04"/>
<accession>A0A8S9IA04</accession>
<organism evidence="1 2">
    <name type="scientific">Brassica cretica</name>
    <name type="common">Mustard</name>
    <dbReference type="NCBI Taxonomy" id="69181"/>
    <lineage>
        <taxon>Eukaryota</taxon>
        <taxon>Viridiplantae</taxon>
        <taxon>Streptophyta</taxon>
        <taxon>Embryophyta</taxon>
        <taxon>Tracheophyta</taxon>
        <taxon>Spermatophyta</taxon>
        <taxon>Magnoliopsida</taxon>
        <taxon>eudicotyledons</taxon>
        <taxon>Gunneridae</taxon>
        <taxon>Pentapetalae</taxon>
        <taxon>rosids</taxon>
        <taxon>malvids</taxon>
        <taxon>Brassicales</taxon>
        <taxon>Brassicaceae</taxon>
        <taxon>Brassiceae</taxon>
        <taxon>Brassica</taxon>
    </lineage>
</organism>
<sequence length="83" mass="9380">MHLNEDEKEFSNYVLRVGDGNPLPTEVNEFDEAEEDQLISIDRMLVEGAYSCPSSSQAPFVPPDPMIIQQLQNKDDRIVALET</sequence>